<protein>
    <submittedName>
        <fullName evidence="1">Uncharacterized protein</fullName>
    </submittedName>
</protein>
<dbReference type="CTD" id="6756956"/>
<dbReference type="HOGENOM" id="CLU_1779811_0_0_1"/>
<organism evidence="1 2">
    <name type="scientific">Trichoplax adhaerens</name>
    <name type="common">Trichoplax reptans</name>
    <dbReference type="NCBI Taxonomy" id="10228"/>
    <lineage>
        <taxon>Eukaryota</taxon>
        <taxon>Metazoa</taxon>
        <taxon>Placozoa</taxon>
        <taxon>Uniplacotomia</taxon>
        <taxon>Trichoplacea</taxon>
        <taxon>Trichoplacidae</taxon>
        <taxon>Trichoplax</taxon>
    </lineage>
</organism>
<dbReference type="Proteomes" id="UP000009022">
    <property type="component" value="Unassembled WGS sequence"/>
</dbReference>
<name>B3S6B7_TRIAD</name>
<evidence type="ECO:0000313" key="1">
    <source>
        <dbReference type="EMBL" id="EDV21729.1"/>
    </source>
</evidence>
<dbReference type="EMBL" id="DS985252">
    <property type="protein sequence ID" value="EDV21729.1"/>
    <property type="molecule type" value="Genomic_DNA"/>
</dbReference>
<dbReference type="RefSeq" id="XP_002115877.1">
    <property type="nucleotide sequence ID" value="XM_002115841.1"/>
</dbReference>
<reference evidence="1 2" key="1">
    <citation type="journal article" date="2008" name="Nature">
        <title>The Trichoplax genome and the nature of placozoans.</title>
        <authorList>
            <person name="Srivastava M."/>
            <person name="Begovic E."/>
            <person name="Chapman J."/>
            <person name="Putnam N.H."/>
            <person name="Hellsten U."/>
            <person name="Kawashima T."/>
            <person name="Kuo A."/>
            <person name="Mitros T."/>
            <person name="Salamov A."/>
            <person name="Carpenter M.L."/>
            <person name="Signorovitch A.Y."/>
            <person name="Moreno M.A."/>
            <person name="Kamm K."/>
            <person name="Grimwood J."/>
            <person name="Schmutz J."/>
            <person name="Shapiro H."/>
            <person name="Grigoriev I.V."/>
            <person name="Buss L.W."/>
            <person name="Schierwater B."/>
            <person name="Dellaporta S.L."/>
            <person name="Rokhsar D.S."/>
        </authorList>
    </citation>
    <scope>NUCLEOTIDE SEQUENCE [LARGE SCALE GENOMIC DNA]</scope>
    <source>
        <strain evidence="1 2">Grell-BS-1999</strain>
    </source>
</reference>
<dbReference type="AlphaFoldDB" id="B3S6B7"/>
<proteinExistence type="predicted"/>
<dbReference type="InParanoid" id="B3S6B7"/>
<keyword evidence="2" id="KW-1185">Reference proteome</keyword>
<gene>
    <name evidence="1" type="ORF">TRIADDRAFT_59748</name>
</gene>
<sequence length="146" mass="17136">MNLKYLYQEYIQFCYIGKVEEAIGSNCCYSRVFQIANKGENKFLHKTQDTLQTFNSVSFKRLMQTHRYIFIKLLNKYTHNTRAPATISDPVGIWVIFGPVQEIVWELGHEHWAKAILTARRSSLYSLRINCYFFIGNRLSDDLIAL</sequence>
<evidence type="ECO:0000313" key="2">
    <source>
        <dbReference type="Proteomes" id="UP000009022"/>
    </source>
</evidence>
<dbReference type="KEGG" id="tad:TRIADDRAFT_59748"/>
<accession>B3S6B7</accession>
<dbReference type="GeneID" id="6756956"/>